<dbReference type="AlphaFoldDB" id="A0A3L7DH16"/>
<dbReference type="Pfam" id="PF06782">
    <property type="entry name" value="UPF0236"/>
    <property type="match status" value="1"/>
</dbReference>
<evidence type="ECO:0000313" key="3">
    <source>
        <dbReference type="Proteomes" id="UP000266922"/>
    </source>
</evidence>
<name>A0A3L7DH16_GEOSE</name>
<reference evidence="2 3" key="1">
    <citation type="submission" date="2018-10" db="EMBL/GenBank/DDBJ databases">
        <title>Geobacillus stearothermophilus in processing lines of powdered infant formula.</title>
        <authorList>
            <person name="Rhee M.S."/>
            <person name="Choi I.-G."/>
            <person name="Cho T.J."/>
            <person name="Park B."/>
        </authorList>
    </citation>
    <scope>NUCLEOTIDE SEQUENCE [LARGE SCALE GENOMIC DNA]</scope>
    <source>
        <strain evidence="2 3">FHS-PPGT130</strain>
    </source>
</reference>
<sequence length="58" mass="6945">MKHLTTEWPLLKELEEQLVRTLQKVFAVLLAALLEEIDQQLAEARDKRRYQLKDKRPT</sequence>
<gene>
    <name evidence="2" type="ORF">D9548_00005</name>
</gene>
<dbReference type="Proteomes" id="UP000266922">
    <property type="component" value="Unassembled WGS sequence"/>
</dbReference>
<dbReference type="RefSeq" id="WP_183085367.1">
    <property type="nucleotide sequence ID" value="NZ_RCTI01000001.1"/>
</dbReference>
<comment type="caution">
    <text evidence="2">The sequence shown here is derived from an EMBL/GenBank/DDBJ whole genome shotgun (WGS) entry which is preliminary data.</text>
</comment>
<comment type="similarity">
    <text evidence="1">Belongs to the UPF0236 family.</text>
</comment>
<feature type="non-terminal residue" evidence="2">
    <location>
        <position position="58"/>
    </location>
</feature>
<dbReference type="EMBL" id="RCTJ01000001">
    <property type="protein sequence ID" value="RLQ15212.1"/>
    <property type="molecule type" value="Genomic_DNA"/>
</dbReference>
<dbReference type="InterPro" id="IPR009620">
    <property type="entry name" value="UPF0236"/>
</dbReference>
<evidence type="ECO:0000256" key="1">
    <source>
        <dbReference type="ARBA" id="ARBA00006539"/>
    </source>
</evidence>
<protein>
    <submittedName>
        <fullName evidence="2">ISLre2 family transposase</fullName>
    </submittedName>
</protein>
<organism evidence="2 3">
    <name type="scientific">Geobacillus stearothermophilus</name>
    <name type="common">Bacillus stearothermophilus</name>
    <dbReference type="NCBI Taxonomy" id="1422"/>
    <lineage>
        <taxon>Bacteria</taxon>
        <taxon>Bacillati</taxon>
        <taxon>Bacillota</taxon>
        <taxon>Bacilli</taxon>
        <taxon>Bacillales</taxon>
        <taxon>Anoxybacillaceae</taxon>
        <taxon>Geobacillus</taxon>
    </lineage>
</organism>
<evidence type="ECO:0000313" key="2">
    <source>
        <dbReference type="EMBL" id="RLQ15212.1"/>
    </source>
</evidence>
<accession>A0A3L7DH16</accession>
<proteinExistence type="inferred from homology"/>